<reference evidence="10 11" key="1">
    <citation type="submission" date="2006-09" db="EMBL/GenBank/DDBJ databases">
        <title>Sequence and annotation of the 288-kb ATCV-1 virus that infects an endosymbiotic Chlorella strain of the heliozoon Acanthocystis turfacea.</title>
        <authorList>
            <person name="Fitzgerald L.A."/>
            <person name="Graves M.V."/>
            <person name="Li X."/>
            <person name="Pfitzner A.J.P."/>
            <person name="Hartigan J."/>
            <person name="Van Etten J.L."/>
        </authorList>
    </citation>
    <scope>NUCLEOTIDE SEQUENCE [LARGE SCALE GENOMIC DNA]</scope>
    <source>
        <strain evidence="10 11">ATCV-1</strain>
    </source>
</reference>
<keyword evidence="7" id="KW-0511">Multifunctional enzyme</keyword>
<dbReference type="InterPro" id="IPR001509">
    <property type="entry name" value="Epimerase_deHydtase"/>
</dbReference>
<evidence type="ECO:0000256" key="3">
    <source>
        <dbReference type="ARBA" id="ARBA00012371"/>
    </source>
</evidence>
<evidence type="ECO:0000259" key="9">
    <source>
        <dbReference type="Pfam" id="PF01370"/>
    </source>
</evidence>
<protein>
    <recommendedName>
        <fullName evidence="3">GDP-L-fucose synthase</fullName>
        <ecNumber evidence="3">1.1.1.271</ecNumber>
    </recommendedName>
</protein>
<keyword evidence="6" id="KW-0413">Isomerase</keyword>
<evidence type="ECO:0000313" key="10">
    <source>
        <dbReference type="EMBL" id="ABT16416.1"/>
    </source>
</evidence>
<dbReference type="EMBL" id="EF101928">
    <property type="protein sequence ID" value="ABT16416.1"/>
    <property type="molecule type" value="Genomic_DNA"/>
</dbReference>
<proteinExistence type="inferred from homology"/>
<comment type="similarity">
    <text evidence="2">Belongs to the NAD(P)-dependent epimerase/dehydratase family. Fucose synthase subfamily.</text>
</comment>
<comment type="catalytic activity">
    <reaction evidence="8">
        <text>GDP-beta-L-fucose + NADP(+) = GDP-4-dehydro-alpha-D-rhamnose + NADPH + H(+)</text>
        <dbReference type="Rhea" id="RHEA:18885"/>
        <dbReference type="ChEBI" id="CHEBI:15378"/>
        <dbReference type="ChEBI" id="CHEBI:57273"/>
        <dbReference type="ChEBI" id="CHEBI:57783"/>
        <dbReference type="ChEBI" id="CHEBI:57964"/>
        <dbReference type="ChEBI" id="CHEBI:58349"/>
        <dbReference type="EC" id="1.1.1.271"/>
    </reaction>
</comment>
<dbReference type="Gene3D" id="3.90.25.10">
    <property type="entry name" value="UDP-galactose 4-epimerase, domain 1"/>
    <property type="match status" value="1"/>
</dbReference>
<dbReference type="HAMAP" id="MF_00956">
    <property type="entry name" value="GDP_fucose_synth"/>
    <property type="match status" value="1"/>
</dbReference>
<dbReference type="PANTHER" id="PTHR43238:SF1">
    <property type="entry name" value="GDP-L-FUCOSE SYNTHASE"/>
    <property type="match status" value="1"/>
</dbReference>
<dbReference type="FunFam" id="3.40.50.720:FF:000101">
    <property type="entry name" value="GDP-L-fucose synthase"/>
    <property type="match status" value="1"/>
</dbReference>
<evidence type="ECO:0000256" key="7">
    <source>
        <dbReference type="ARBA" id="ARBA00023268"/>
    </source>
</evidence>
<dbReference type="KEGG" id="vg:5470578"/>
<dbReference type="PANTHER" id="PTHR43238">
    <property type="entry name" value="GDP-L-FUCOSE SYNTHASE"/>
    <property type="match status" value="1"/>
</dbReference>
<dbReference type="GO" id="GO:0016853">
    <property type="term" value="F:isomerase activity"/>
    <property type="evidence" value="ECO:0007669"/>
    <property type="project" value="UniProtKB-KW"/>
</dbReference>
<dbReference type="GO" id="GO:0050577">
    <property type="term" value="F:GDP-L-fucose synthase activity"/>
    <property type="evidence" value="ECO:0007669"/>
    <property type="project" value="UniProtKB-EC"/>
</dbReference>
<keyword evidence="11" id="KW-1185">Reference proteome</keyword>
<dbReference type="Proteomes" id="UP000202420">
    <property type="component" value="Segment"/>
</dbReference>
<evidence type="ECO:0000256" key="2">
    <source>
        <dbReference type="ARBA" id="ARBA00005959"/>
    </source>
</evidence>
<keyword evidence="5" id="KW-0560">Oxidoreductase</keyword>
<dbReference type="EC" id="1.1.1.271" evidence="3"/>
<organism evidence="10 11">
    <name type="scientific">Chlorovirus heliozoae</name>
    <dbReference type="NCBI Taxonomy" id="322019"/>
    <lineage>
        <taxon>Viruses</taxon>
        <taxon>Varidnaviria</taxon>
        <taxon>Bamfordvirae</taxon>
        <taxon>Nucleocytoviricota</taxon>
        <taxon>Megaviricetes</taxon>
        <taxon>Algavirales</taxon>
        <taxon>Phycodnaviridae</taxon>
        <taxon>Chlorovirus</taxon>
    </lineage>
</organism>
<keyword evidence="4" id="KW-0521">NADP</keyword>
<dbReference type="RefSeq" id="YP_001426763.1">
    <property type="nucleotide sequence ID" value="NC_008724.1"/>
</dbReference>
<evidence type="ECO:0000313" key="11">
    <source>
        <dbReference type="Proteomes" id="UP000202420"/>
    </source>
</evidence>
<dbReference type="CDD" id="cd05239">
    <property type="entry name" value="GDP_FS_SDR_e"/>
    <property type="match status" value="1"/>
</dbReference>
<dbReference type="Gene3D" id="3.40.50.720">
    <property type="entry name" value="NAD(P)-binding Rossmann-like Domain"/>
    <property type="match status" value="1"/>
</dbReference>
<dbReference type="GeneID" id="5470578"/>
<dbReference type="InterPro" id="IPR036291">
    <property type="entry name" value="NAD(P)-bd_dom_sf"/>
</dbReference>
<evidence type="ECO:0000256" key="4">
    <source>
        <dbReference type="ARBA" id="ARBA00022857"/>
    </source>
</evidence>
<evidence type="ECO:0000256" key="5">
    <source>
        <dbReference type="ARBA" id="ARBA00023002"/>
    </source>
</evidence>
<accession>A7K8P2</accession>
<sequence length="319" mass="35588">MEKSSRIYVAGSSGMVGSSIVRLLKKLEYTNVITRTSKELDLRDTSAVDKFFTAERPEYVFLAAAKVGGIHANNTRRGEFIRDNLMIQTNVIHACCVFDVKKMIFLGSSCIYPRDCPQPIREEYLLSGPLEDTNKPYAVAKIAGIEMCDAYKRDYGCDFVSVMPTNLAGPGDNYNLIGGHVFAALVRKFYEAKKLGLPNVVVWGTGSARRDFMHVDDLARGILMVMQSKEDLGVVNMGSGKDVSIREFAELIREVVGYEGGIVFDTSKPDGTPVKIMDCSKAHGLGWKPELSLRETVELVFEDFSDNYERYCKSHRIDT</sequence>
<feature type="domain" description="NAD-dependent epimerase/dehydratase" evidence="9">
    <location>
        <begin position="7"/>
        <end position="238"/>
    </location>
</feature>
<evidence type="ECO:0000256" key="6">
    <source>
        <dbReference type="ARBA" id="ARBA00023235"/>
    </source>
</evidence>
<comment type="pathway">
    <text evidence="1">Nucleotide-sugar biosynthesis; GDP-L-fucose biosynthesis via de novo pathway; GDP-L-fucose from GDP-alpha-D-mannose: step 2/2.</text>
</comment>
<name>A7K8P2_9PHYC</name>
<dbReference type="InterPro" id="IPR028614">
    <property type="entry name" value="GDP_fucose/colitose_synth"/>
</dbReference>
<gene>
    <name evidence="10" type="primary">Z282L</name>
    <name evidence="10" type="ORF">ATCV1_Z282L</name>
</gene>
<dbReference type="SUPFAM" id="SSF51735">
    <property type="entry name" value="NAD(P)-binding Rossmann-fold domains"/>
    <property type="match status" value="1"/>
</dbReference>
<evidence type="ECO:0000256" key="1">
    <source>
        <dbReference type="ARBA" id="ARBA00004883"/>
    </source>
</evidence>
<dbReference type="Pfam" id="PF01370">
    <property type="entry name" value="Epimerase"/>
    <property type="match status" value="1"/>
</dbReference>
<evidence type="ECO:0000256" key="8">
    <source>
        <dbReference type="ARBA" id="ARBA00051935"/>
    </source>
</evidence>
<dbReference type="OrthoDB" id="11993at10239"/>